<gene>
    <name evidence="2" type="ORF">ASPWEDRAFT_121845</name>
</gene>
<evidence type="ECO:0008006" key="4">
    <source>
        <dbReference type="Google" id="ProtNLM"/>
    </source>
</evidence>
<dbReference type="InterPro" id="IPR053143">
    <property type="entry name" value="Arylsulfate_ST"/>
</dbReference>
<organism evidence="2 3">
    <name type="scientific">Aspergillus wentii DTO 134E9</name>
    <dbReference type="NCBI Taxonomy" id="1073089"/>
    <lineage>
        <taxon>Eukaryota</taxon>
        <taxon>Fungi</taxon>
        <taxon>Dikarya</taxon>
        <taxon>Ascomycota</taxon>
        <taxon>Pezizomycotina</taxon>
        <taxon>Eurotiomycetes</taxon>
        <taxon>Eurotiomycetidae</taxon>
        <taxon>Eurotiales</taxon>
        <taxon>Aspergillaceae</taxon>
        <taxon>Aspergillus</taxon>
        <taxon>Aspergillus subgen. Cremei</taxon>
    </lineage>
</organism>
<dbReference type="VEuPathDB" id="FungiDB:ASPWEDRAFT_121845"/>
<evidence type="ECO:0000256" key="1">
    <source>
        <dbReference type="SAM" id="Phobius"/>
    </source>
</evidence>
<feature type="transmembrane region" description="Helical" evidence="1">
    <location>
        <begin position="520"/>
        <end position="542"/>
    </location>
</feature>
<dbReference type="OrthoDB" id="5427350at2759"/>
<dbReference type="PANTHER" id="PTHR35340:SF5">
    <property type="entry name" value="ASST-DOMAIN-CONTAINING PROTEIN"/>
    <property type="match status" value="1"/>
</dbReference>
<dbReference type="InterPro" id="IPR011045">
    <property type="entry name" value="N2O_reductase_N"/>
</dbReference>
<dbReference type="AlphaFoldDB" id="A0A1L9R4B3"/>
<keyword evidence="3" id="KW-1185">Reference proteome</keyword>
<dbReference type="SUPFAM" id="SSF50974">
    <property type="entry name" value="Nitrous oxide reductase, N-terminal domain"/>
    <property type="match status" value="1"/>
</dbReference>
<reference evidence="3" key="1">
    <citation type="journal article" date="2017" name="Genome Biol.">
        <title>Comparative genomics reveals high biological diversity and specific adaptations in the industrially and medically important fungal genus Aspergillus.</title>
        <authorList>
            <person name="de Vries R.P."/>
            <person name="Riley R."/>
            <person name="Wiebenga A."/>
            <person name="Aguilar-Osorio G."/>
            <person name="Amillis S."/>
            <person name="Uchima C.A."/>
            <person name="Anderluh G."/>
            <person name="Asadollahi M."/>
            <person name="Askin M."/>
            <person name="Barry K."/>
            <person name="Battaglia E."/>
            <person name="Bayram O."/>
            <person name="Benocci T."/>
            <person name="Braus-Stromeyer S.A."/>
            <person name="Caldana C."/>
            <person name="Canovas D."/>
            <person name="Cerqueira G.C."/>
            <person name="Chen F."/>
            <person name="Chen W."/>
            <person name="Choi C."/>
            <person name="Clum A."/>
            <person name="Dos Santos R.A."/>
            <person name="Damasio A.R."/>
            <person name="Diallinas G."/>
            <person name="Emri T."/>
            <person name="Fekete E."/>
            <person name="Flipphi M."/>
            <person name="Freyberg S."/>
            <person name="Gallo A."/>
            <person name="Gournas C."/>
            <person name="Habgood R."/>
            <person name="Hainaut M."/>
            <person name="Harispe M.L."/>
            <person name="Henrissat B."/>
            <person name="Hilden K.S."/>
            <person name="Hope R."/>
            <person name="Hossain A."/>
            <person name="Karabika E."/>
            <person name="Karaffa L."/>
            <person name="Karanyi Z."/>
            <person name="Krasevec N."/>
            <person name="Kuo A."/>
            <person name="Kusch H."/>
            <person name="LaButti K."/>
            <person name="Lagendijk E.L."/>
            <person name="Lapidus A."/>
            <person name="Levasseur A."/>
            <person name="Lindquist E."/>
            <person name="Lipzen A."/>
            <person name="Logrieco A.F."/>
            <person name="MacCabe A."/>
            <person name="Maekelae M.R."/>
            <person name="Malavazi I."/>
            <person name="Melin P."/>
            <person name="Meyer V."/>
            <person name="Mielnichuk N."/>
            <person name="Miskei M."/>
            <person name="Molnar A.P."/>
            <person name="Mule G."/>
            <person name="Ngan C.Y."/>
            <person name="Orejas M."/>
            <person name="Orosz E."/>
            <person name="Ouedraogo J.P."/>
            <person name="Overkamp K.M."/>
            <person name="Park H.-S."/>
            <person name="Perrone G."/>
            <person name="Piumi F."/>
            <person name="Punt P.J."/>
            <person name="Ram A.F."/>
            <person name="Ramon A."/>
            <person name="Rauscher S."/>
            <person name="Record E."/>
            <person name="Riano-Pachon D.M."/>
            <person name="Robert V."/>
            <person name="Roehrig J."/>
            <person name="Ruller R."/>
            <person name="Salamov A."/>
            <person name="Salih N.S."/>
            <person name="Samson R.A."/>
            <person name="Sandor E."/>
            <person name="Sanguinetti M."/>
            <person name="Schuetze T."/>
            <person name="Sepcic K."/>
            <person name="Shelest E."/>
            <person name="Sherlock G."/>
            <person name="Sophianopoulou V."/>
            <person name="Squina F.M."/>
            <person name="Sun H."/>
            <person name="Susca A."/>
            <person name="Todd R.B."/>
            <person name="Tsang A."/>
            <person name="Unkles S.E."/>
            <person name="van de Wiele N."/>
            <person name="van Rossen-Uffink D."/>
            <person name="Oliveira J.V."/>
            <person name="Vesth T.C."/>
            <person name="Visser J."/>
            <person name="Yu J.-H."/>
            <person name="Zhou M."/>
            <person name="Andersen M.R."/>
            <person name="Archer D.B."/>
            <person name="Baker S.E."/>
            <person name="Benoit I."/>
            <person name="Brakhage A.A."/>
            <person name="Braus G.H."/>
            <person name="Fischer R."/>
            <person name="Frisvad J.C."/>
            <person name="Goldman G.H."/>
            <person name="Houbraken J."/>
            <person name="Oakley B."/>
            <person name="Pocsi I."/>
            <person name="Scazzocchio C."/>
            <person name="Seiboth B."/>
            <person name="vanKuyk P.A."/>
            <person name="Wortman J."/>
            <person name="Dyer P.S."/>
            <person name="Grigoriev I.V."/>
        </authorList>
    </citation>
    <scope>NUCLEOTIDE SEQUENCE [LARGE SCALE GENOMIC DNA]</scope>
    <source>
        <strain evidence="3">DTO 134E9</strain>
    </source>
</reference>
<keyword evidence="1" id="KW-0472">Membrane</keyword>
<dbReference type="GeneID" id="63744963"/>
<dbReference type="Pfam" id="PF14269">
    <property type="entry name" value="Arylsulfotran_2"/>
    <property type="match status" value="1"/>
</dbReference>
<sequence>MMTSIAIAIICLLYLLYTFAIPQLTRFRFRSDLSPYDLGIHGFGPSRSYVSFEYESPEVEIFEWGSGCDDRFTFLAPRGDSIAHPGPMILDAKGDLVWMKWNWGTTQNFQVQRYRGEDYLTYWEGSTVEGRSEGLWYMLDSSYTQRYEISPIGYSGGDLHEFHITKDDTALVTIYDPVLTDLSSVGGSERGWIHDGVFQDIDIETGELLFEWRASDHFAINATYEPLGGDGKERSTGFDFFHINSADKDEEGNYLISSRHLHAVILIDRETGNVTWVLGGKLNEFTDLSDGQATNFAWQHDARLHENGSLTLFDNSVHSRKDPEISSRGVSIQLDISARTAALNTAYYHPQDMRAVSQGNVQILDTGNAFVGWGHSAAYSEFTPDGQPVCDVHYGASAYYSFGRVQSYRISKGTWVGRPHTLPDAVVVDDHIYASWNGATEIVAWQLEVWDLQDIDGMTFNVIDTVPKGGFETAIEIPEDMGSPYFRVTALDTHGEALGISEVLQRGQRFNLADVLVSHYWMLTAGFVASGAGVALGVCRWFRHRRAKYHLVALDEDGRV</sequence>
<dbReference type="PANTHER" id="PTHR35340">
    <property type="entry name" value="PQQ ENZYME REPEAT PROTEIN-RELATED"/>
    <property type="match status" value="1"/>
</dbReference>
<protein>
    <recommendedName>
        <fullName evidence="4">Arylsulfotransferase N-terminal domain-containing protein</fullName>
    </recommendedName>
</protein>
<name>A0A1L9R4B3_ASPWE</name>
<dbReference type="Proteomes" id="UP000184383">
    <property type="component" value="Unassembled WGS sequence"/>
</dbReference>
<evidence type="ECO:0000313" key="2">
    <source>
        <dbReference type="EMBL" id="OJJ29744.1"/>
    </source>
</evidence>
<dbReference type="STRING" id="1073089.A0A1L9R4B3"/>
<keyword evidence="1" id="KW-0812">Transmembrane</keyword>
<proteinExistence type="predicted"/>
<accession>A0A1L9R4B3</accession>
<evidence type="ECO:0000313" key="3">
    <source>
        <dbReference type="Proteomes" id="UP000184383"/>
    </source>
</evidence>
<dbReference type="InterPro" id="IPR039535">
    <property type="entry name" value="ASST-like"/>
</dbReference>
<dbReference type="RefSeq" id="XP_040683421.1">
    <property type="nucleotide sequence ID" value="XM_040829115.1"/>
</dbReference>
<dbReference type="EMBL" id="KV878218">
    <property type="protein sequence ID" value="OJJ29744.1"/>
    <property type="molecule type" value="Genomic_DNA"/>
</dbReference>
<keyword evidence="1" id="KW-1133">Transmembrane helix</keyword>